<dbReference type="EMBL" id="HACA01016706">
    <property type="protein sequence ID" value="CDW34067.1"/>
    <property type="molecule type" value="Transcribed_RNA"/>
</dbReference>
<keyword evidence="1" id="KW-0812">Transmembrane</keyword>
<sequence>MLFSEKIWLFLFSCSFSEFLYTILNLMRRTITDIVL</sequence>
<evidence type="ECO:0000313" key="2">
    <source>
        <dbReference type="EMBL" id="CDW34067.1"/>
    </source>
</evidence>
<proteinExistence type="predicted"/>
<keyword evidence="1" id="KW-0472">Membrane</keyword>
<accession>A0A0K2U805</accession>
<dbReference type="AlphaFoldDB" id="A0A0K2U805"/>
<organism evidence="2">
    <name type="scientific">Lepeophtheirus salmonis</name>
    <name type="common">Salmon louse</name>
    <name type="synonym">Caligus salmonis</name>
    <dbReference type="NCBI Taxonomy" id="72036"/>
    <lineage>
        <taxon>Eukaryota</taxon>
        <taxon>Metazoa</taxon>
        <taxon>Ecdysozoa</taxon>
        <taxon>Arthropoda</taxon>
        <taxon>Crustacea</taxon>
        <taxon>Multicrustacea</taxon>
        <taxon>Hexanauplia</taxon>
        <taxon>Copepoda</taxon>
        <taxon>Siphonostomatoida</taxon>
        <taxon>Caligidae</taxon>
        <taxon>Lepeophtheirus</taxon>
    </lineage>
</organism>
<feature type="transmembrane region" description="Helical" evidence="1">
    <location>
        <begin position="6"/>
        <end position="24"/>
    </location>
</feature>
<protein>
    <submittedName>
        <fullName evidence="2">Uncharacterized protein</fullName>
    </submittedName>
</protein>
<reference evidence="2" key="1">
    <citation type="submission" date="2014-05" db="EMBL/GenBank/DDBJ databases">
        <authorList>
            <person name="Chronopoulou M."/>
        </authorList>
    </citation>
    <scope>NUCLEOTIDE SEQUENCE</scope>
    <source>
        <tissue evidence="2">Whole organism</tissue>
    </source>
</reference>
<evidence type="ECO:0000256" key="1">
    <source>
        <dbReference type="SAM" id="Phobius"/>
    </source>
</evidence>
<keyword evidence="1" id="KW-1133">Transmembrane helix</keyword>
<name>A0A0K2U805_LEPSM</name>